<name>A0AA88KG68_NAELO</name>
<feature type="region of interest" description="Disordered" evidence="3">
    <location>
        <begin position="466"/>
        <end position="501"/>
    </location>
</feature>
<keyword evidence="5" id="KW-1185">Reference proteome</keyword>
<dbReference type="PRINTS" id="PR00449">
    <property type="entry name" value="RASTRNSFRMNG"/>
</dbReference>
<evidence type="ECO:0008006" key="6">
    <source>
        <dbReference type="Google" id="ProtNLM"/>
    </source>
</evidence>
<feature type="compositionally biased region" description="Low complexity" evidence="3">
    <location>
        <begin position="431"/>
        <end position="452"/>
    </location>
</feature>
<dbReference type="Gene3D" id="3.40.50.300">
    <property type="entry name" value="P-loop containing nucleotide triphosphate hydrolases"/>
    <property type="match status" value="2"/>
</dbReference>
<evidence type="ECO:0000313" key="4">
    <source>
        <dbReference type="EMBL" id="KAG2378942.1"/>
    </source>
</evidence>
<gene>
    <name evidence="4" type="ORF">C9374_007580</name>
</gene>
<feature type="compositionally biased region" description="Polar residues" evidence="3">
    <location>
        <begin position="283"/>
        <end position="292"/>
    </location>
</feature>
<dbReference type="SMART" id="SM00175">
    <property type="entry name" value="RAB"/>
    <property type="match status" value="1"/>
</dbReference>
<keyword evidence="1" id="KW-0547">Nucleotide-binding</keyword>
<feature type="compositionally biased region" description="Polar residues" evidence="3">
    <location>
        <begin position="57"/>
        <end position="78"/>
    </location>
</feature>
<feature type="region of interest" description="Disordered" evidence="3">
    <location>
        <begin position="283"/>
        <end position="325"/>
    </location>
</feature>
<dbReference type="SMART" id="SM00173">
    <property type="entry name" value="RAS"/>
    <property type="match status" value="1"/>
</dbReference>
<dbReference type="GO" id="GO:0007264">
    <property type="term" value="P:small GTPase-mediated signal transduction"/>
    <property type="evidence" value="ECO:0007669"/>
    <property type="project" value="InterPro"/>
</dbReference>
<dbReference type="EMBL" id="PYSW02000030">
    <property type="protein sequence ID" value="KAG2378942.1"/>
    <property type="molecule type" value="Genomic_DNA"/>
</dbReference>
<feature type="region of interest" description="Disordered" evidence="3">
    <location>
        <begin position="358"/>
        <end position="399"/>
    </location>
</feature>
<dbReference type="GO" id="GO:0003924">
    <property type="term" value="F:GTPase activity"/>
    <property type="evidence" value="ECO:0007669"/>
    <property type="project" value="InterPro"/>
</dbReference>
<feature type="compositionally biased region" description="Polar residues" evidence="3">
    <location>
        <begin position="475"/>
        <end position="501"/>
    </location>
</feature>
<proteinExistence type="predicted"/>
<dbReference type="InterPro" id="IPR005225">
    <property type="entry name" value="Small_GTP-bd"/>
</dbReference>
<dbReference type="PANTHER" id="PTHR24072">
    <property type="entry name" value="RHO FAMILY GTPASE"/>
    <property type="match status" value="1"/>
</dbReference>
<evidence type="ECO:0000256" key="2">
    <source>
        <dbReference type="ARBA" id="ARBA00023134"/>
    </source>
</evidence>
<reference evidence="4 5" key="1">
    <citation type="journal article" date="2018" name="BMC Genomics">
        <title>The genome of Naegleria lovaniensis, the basis for a comparative approach to unravel pathogenicity factors of the human pathogenic amoeba N. fowleri.</title>
        <authorList>
            <person name="Liechti N."/>
            <person name="Schurch N."/>
            <person name="Bruggmann R."/>
            <person name="Wittwer M."/>
        </authorList>
    </citation>
    <scope>NUCLEOTIDE SEQUENCE [LARGE SCALE GENOMIC DNA]</scope>
    <source>
        <strain evidence="4 5">ATCC 30569</strain>
    </source>
</reference>
<evidence type="ECO:0000256" key="3">
    <source>
        <dbReference type="SAM" id="MobiDB-lite"/>
    </source>
</evidence>
<dbReference type="GO" id="GO:0005525">
    <property type="term" value="F:GTP binding"/>
    <property type="evidence" value="ECO:0007669"/>
    <property type="project" value="UniProtKB-KW"/>
</dbReference>
<dbReference type="PROSITE" id="PS51421">
    <property type="entry name" value="RAS"/>
    <property type="match status" value="1"/>
</dbReference>
<dbReference type="GeneID" id="68100034"/>
<feature type="region of interest" description="Disordered" evidence="3">
    <location>
        <begin position="1"/>
        <end position="128"/>
    </location>
</feature>
<feature type="compositionally biased region" description="Low complexity" evidence="3">
    <location>
        <begin position="10"/>
        <end position="49"/>
    </location>
</feature>
<dbReference type="Proteomes" id="UP000816034">
    <property type="component" value="Unassembled WGS sequence"/>
</dbReference>
<feature type="compositionally biased region" description="Low complexity" evidence="3">
    <location>
        <begin position="372"/>
        <end position="398"/>
    </location>
</feature>
<accession>A0AA88KG68</accession>
<dbReference type="InterPro" id="IPR001806">
    <property type="entry name" value="Small_GTPase"/>
</dbReference>
<dbReference type="PROSITE" id="PS51419">
    <property type="entry name" value="RAB"/>
    <property type="match status" value="1"/>
</dbReference>
<organism evidence="4 5">
    <name type="scientific">Naegleria lovaniensis</name>
    <name type="common">Amoeba</name>
    <dbReference type="NCBI Taxonomy" id="51637"/>
    <lineage>
        <taxon>Eukaryota</taxon>
        <taxon>Discoba</taxon>
        <taxon>Heterolobosea</taxon>
        <taxon>Tetramitia</taxon>
        <taxon>Eutetramitia</taxon>
        <taxon>Vahlkampfiidae</taxon>
        <taxon>Naegleria</taxon>
    </lineage>
</organism>
<sequence length="604" mass="65987">MSSTTASGQLPPSTSTTTSSSPPIPTITSPLSSSSSNSLSTTTTTITSSHHFHHSNPHGTTTIGRKSPSVISLTSDVNSIPSSSSSSNLESSSQQQQQQHYQHSRNISSSSTGSSKVRTHHHHTRTESLSNLYLEAHLEAQQILENNSAQSLSISGADKIHYKIVVLGDEQSGKTSLINRYISNAFERTYTPTIIESFSTSINSNQTDFHLVLWELSSLDSYAEMRPLSYSNVDLFFLCFDVSRPETLRSIKKKWIPEITKYCPEVSYLVVGCKTDLRRIFPSQQKSTSGNRKSIIHRTSLNSSPVSASASSTPPKTAKSDSNLSMRELDELSGSMGSDYSFSSSNYDRPMTARPHTRRLDITSSGGGGGSFSNSRSSMMNESRGNLSPTGSSSSPSSFVKKRNIGLSILNALGKSKDGIVGATNSPPSPVNNRNSPLALNSTTTDGSNGSTVDIVIDSNEIEIDFSPSKEKQQDQPTNTSPNRSRGYSTNRSRSMPTKDSWTNYFRHSVSAEKFEAEFLPKTPRELFMEEDCDTMSPRDSIALPNNGESVSYIEARKFATKVQACGYIECSAKITLDFKAVINDGFTQFLENRTKKKKSCVVM</sequence>
<dbReference type="AlphaFoldDB" id="A0AA88KG68"/>
<dbReference type="Pfam" id="PF00071">
    <property type="entry name" value="Ras"/>
    <property type="match status" value="1"/>
</dbReference>
<dbReference type="RefSeq" id="XP_044546204.1">
    <property type="nucleotide sequence ID" value="XM_044697561.1"/>
</dbReference>
<keyword evidence="2" id="KW-0342">GTP-binding</keyword>
<feature type="compositionally biased region" description="Low complexity" evidence="3">
    <location>
        <begin position="79"/>
        <end position="115"/>
    </location>
</feature>
<feature type="compositionally biased region" description="Low complexity" evidence="3">
    <location>
        <begin position="299"/>
        <end position="317"/>
    </location>
</feature>
<evidence type="ECO:0000313" key="5">
    <source>
        <dbReference type="Proteomes" id="UP000816034"/>
    </source>
</evidence>
<protein>
    <recommendedName>
        <fullName evidence="6">Rho family small GTPase</fullName>
    </recommendedName>
</protein>
<dbReference type="SMART" id="SM00174">
    <property type="entry name" value="RHO"/>
    <property type="match status" value="1"/>
</dbReference>
<dbReference type="InterPro" id="IPR003578">
    <property type="entry name" value="Small_GTPase_Rho"/>
</dbReference>
<dbReference type="CDD" id="cd00157">
    <property type="entry name" value="Rho"/>
    <property type="match status" value="1"/>
</dbReference>
<dbReference type="SUPFAM" id="SSF52540">
    <property type="entry name" value="P-loop containing nucleoside triphosphate hydrolases"/>
    <property type="match status" value="1"/>
</dbReference>
<feature type="region of interest" description="Disordered" evidence="3">
    <location>
        <begin position="417"/>
        <end position="453"/>
    </location>
</feature>
<comment type="caution">
    <text evidence="4">The sequence shown here is derived from an EMBL/GenBank/DDBJ whole genome shotgun (WGS) entry which is preliminary data.</text>
</comment>
<dbReference type="PROSITE" id="PS51420">
    <property type="entry name" value="RHO"/>
    <property type="match status" value="1"/>
</dbReference>
<evidence type="ECO:0000256" key="1">
    <source>
        <dbReference type="ARBA" id="ARBA00022741"/>
    </source>
</evidence>
<dbReference type="NCBIfam" id="TIGR00231">
    <property type="entry name" value="small_GTP"/>
    <property type="match status" value="1"/>
</dbReference>
<dbReference type="InterPro" id="IPR027417">
    <property type="entry name" value="P-loop_NTPase"/>
</dbReference>